<dbReference type="OrthoDB" id="59486at2"/>
<evidence type="ECO:0000256" key="1">
    <source>
        <dbReference type="SAM" id="MobiDB-lite"/>
    </source>
</evidence>
<dbReference type="RefSeq" id="WP_025488359.1">
    <property type="nucleotide sequence ID" value="NZ_JBKVAZ010000018.1"/>
</dbReference>
<proteinExistence type="predicted"/>
<dbReference type="InterPro" id="IPR025277">
    <property type="entry name" value="Apiosidase-like_cat_dom"/>
</dbReference>
<dbReference type="Gene3D" id="3.20.20.80">
    <property type="entry name" value="Glycosidases"/>
    <property type="match status" value="1"/>
</dbReference>
<feature type="domain" description="Apiosidase-like catalytic" evidence="2">
    <location>
        <begin position="110"/>
        <end position="487"/>
    </location>
</feature>
<protein>
    <submittedName>
        <fullName evidence="4">DUF4038 domain-containing protein</fullName>
    </submittedName>
</protein>
<sequence>MTREIHVWETYEICLRAKETYENPYTDVVVWADLYGPDFHKKVYGFWNGDNEFCIRVTATKPGIWSYYTDSNTEDEGLNGTKGSYIAKPWSEEEKEENPTRRGMIQATPDGHCFQYADGTPYIMVGDTWWALATKHFAWTDGETERKTGPEMTMKDMARIRRRQGYNTVGMIATFPTWATDGKPNHIELGDEKHTYIRSAWTNNGCRPPREGENPLQQAKDMSNEGGRPFELPGIIPGYEDVAPNLNRINPEYFKVLDKKMNWLNANGFTVFIEVTRRDCSTVFKNFYDWPMTYTRLIQYIFARYQTNNILFSPIHFDCVLHSIDAREFNEAINLFIDLYGQPPFGTLMGSNSQPHSLINFGGPDEQKWMTFNQLANYREHDYYWHLIDGFHRSRLPAINGEPYYSGHQSLYLRDDDGNIIGAKPATSPYDEEDHLNCRSGYFGSLVCGAYGGILAGFTAGWSGNSEEACDVKLWEIFDFPAGQQLKNIVPFLMKDGIKYRSLQPDPEILTPNKMGDPMGLRGWCFASATQDRDYILGYIEKDCPKLFVRALHPYDIYKLTWFNPVTGEWIDNEQTELEVGVYGFLSMPRVKENTDWGFCLERVNKEHRLNPPKVFSTGFLAMPDTEKKNLQN</sequence>
<accession>A0A3E3IQG8</accession>
<dbReference type="InterPro" id="IPR013783">
    <property type="entry name" value="Ig-like_fold"/>
</dbReference>
<evidence type="ECO:0000259" key="3">
    <source>
        <dbReference type="Pfam" id="PF16586"/>
    </source>
</evidence>
<organism evidence="4 5">
    <name type="scientific">Eisenbergiella massiliensis</name>
    <dbReference type="NCBI Taxonomy" id="1720294"/>
    <lineage>
        <taxon>Bacteria</taxon>
        <taxon>Bacillati</taxon>
        <taxon>Bacillota</taxon>
        <taxon>Clostridia</taxon>
        <taxon>Lachnospirales</taxon>
        <taxon>Lachnospiraceae</taxon>
        <taxon>Eisenbergiella</taxon>
    </lineage>
</organism>
<evidence type="ECO:0000313" key="4">
    <source>
        <dbReference type="EMBL" id="RGE69306.1"/>
    </source>
</evidence>
<comment type="caution">
    <text evidence="4">The sequence shown here is derived from an EMBL/GenBank/DDBJ whole genome shotgun (WGS) entry which is preliminary data.</text>
</comment>
<dbReference type="EMBL" id="QVLU01000017">
    <property type="protein sequence ID" value="RGE69306.1"/>
    <property type="molecule type" value="Genomic_DNA"/>
</dbReference>
<dbReference type="Proteomes" id="UP000261166">
    <property type="component" value="Unassembled WGS sequence"/>
</dbReference>
<dbReference type="Gene3D" id="2.60.40.10">
    <property type="entry name" value="Immunoglobulins"/>
    <property type="match status" value="1"/>
</dbReference>
<feature type="domain" description="DUF5060" evidence="3">
    <location>
        <begin position="5"/>
        <end position="72"/>
    </location>
</feature>
<name>A0A3E3IQG8_9FIRM</name>
<feature type="region of interest" description="Disordered" evidence="1">
    <location>
        <begin position="202"/>
        <end position="224"/>
    </location>
</feature>
<dbReference type="AlphaFoldDB" id="A0A3E3IQG8"/>
<evidence type="ECO:0000259" key="2">
    <source>
        <dbReference type="Pfam" id="PF13204"/>
    </source>
</evidence>
<dbReference type="Pfam" id="PF13204">
    <property type="entry name" value="Apiosidase"/>
    <property type="match status" value="1"/>
</dbReference>
<dbReference type="PANTHER" id="PTHR37836">
    <property type="entry name" value="LMO1036 PROTEIN"/>
    <property type="match status" value="1"/>
</dbReference>
<dbReference type="InterPro" id="IPR032260">
    <property type="entry name" value="DUF5060"/>
</dbReference>
<dbReference type="Pfam" id="PF16586">
    <property type="entry name" value="DUF5060"/>
    <property type="match status" value="1"/>
</dbReference>
<evidence type="ECO:0000313" key="5">
    <source>
        <dbReference type="Proteomes" id="UP000261166"/>
    </source>
</evidence>
<gene>
    <name evidence="4" type="ORF">DWY69_18330</name>
</gene>
<dbReference type="PANTHER" id="PTHR37836:SF2">
    <property type="entry name" value="DUF4038 DOMAIN-CONTAINING PROTEIN"/>
    <property type="match status" value="1"/>
</dbReference>
<reference evidence="4 5" key="1">
    <citation type="submission" date="2018-08" db="EMBL/GenBank/DDBJ databases">
        <title>A genome reference for cultivated species of the human gut microbiota.</title>
        <authorList>
            <person name="Zou Y."/>
            <person name="Xue W."/>
            <person name="Luo G."/>
        </authorList>
    </citation>
    <scope>NUCLEOTIDE SEQUENCE [LARGE SCALE GENOMIC DNA]</scope>
    <source>
        <strain evidence="4 5">AF26-4BH</strain>
    </source>
</reference>